<dbReference type="Pfam" id="PF13598">
    <property type="entry name" value="DUF4139"/>
    <property type="match status" value="1"/>
</dbReference>
<evidence type="ECO:0000313" key="3">
    <source>
        <dbReference type="EMBL" id="MBC4016947.1"/>
    </source>
</evidence>
<feature type="signal peptide" evidence="1">
    <location>
        <begin position="1"/>
        <end position="20"/>
    </location>
</feature>
<gene>
    <name evidence="3" type="ORF">H7965_16635</name>
</gene>
<evidence type="ECO:0000259" key="2">
    <source>
        <dbReference type="Pfam" id="PF13598"/>
    </source>
</evidence>
<evidence type="ECO:0000313" key="4">
    <source>
        <dbReference type="Proteomes" id="UP000600101"/>
    </source>
</evidence>
<keyword evidence="1" id="KW-0732">Signal</keyword>
<dbReference type="AlphaFoldDB" id="A0A9X0UDX8"/>
<evidence type="ECO:0000256" key="1">
    <source>
        <dbReference type="SAM" id="SignalP"/>
    </source>
</evidence>
<keyword evidence="4" id="KW-1185">Reference proteome</keyword>
<sequence>MRRALLLACLVLPVTLPLSAEELPVRSVTLSNAGLIQIERAGRLAPDAAITFRAPAEDVDDLLKSLMLRDPGGTVEGLRLPAQDLETEAFRGLPLRPADFESRAAVLRALRGQMVEASGTTGRLADAEEAEGGLRVSLLTARGLRLLLLREGEEVRLADAALAARIARAAEALAASRTADERLIEIRLRGAAAAREVGFTYVAGAPLWKPSWRLVLPAGEGEARLQGWAVVENRSGADWDEVRLSLVSGNPAAYRQALYAPIRITRPELPVRVAEQVTVTADTGRRPAPPPPMAMAAPAPAAMARQRAAPAEAEAAGSRFTDQVAAVPAATAAASAGRVAFTLPAPVSLRSGETANLPFLDATLPAERIWWVQDLQARSPLNAVRLRNTGEVVLPDGLAAVFGAGGAEAGAYLGDAEIRALPPGEERILAFARDRDVLLSSAQSGAERPARIELRRGVVVVGTLRREEVALAVDPRGAKGRLVVDLPRRTGATPRFDVAAEGDFGLRHEAVLHGTATTLRFTWEREGRQEVPLWDAGLGDPVLLRWRDVDVEREQRRLPGGPGTLETLRTVLERLPANAPGRTGLEAVVASLAEARRLLDAALGAIRQYAAAEAVLGRARAAVEDRTGAEREEARRQLNQASIAAERAGGAADAAWEAWQRAVQAVLTRTG</sequence>
<dbReference type="InterPro" id="IPR037291">
    <property type="entry name" value="DUF4139"/>
</dbReference>
<comment type="caution">
    <text evidence="3">The sequence shown here is derived from an EMBL/GenBank/DDBJ whole genome shotgun (WGS) entry which is preliminary data.</text>
</comment>
<feature type="domain" description="DUF4139" evidence="2">
    <location>
        <begin position="199"/>
        <end position="514"/>
    </location>
</feature>
<feature type="chain" id="PRO_5040908611" evidence="1">
    <location>
        <begin position="21"/>
        <end position="671"/>
    </location>
</feature>
<reference evidence="3" key="1">
    <citation type="submission" date="2020-08" db="EMBL/GenBank/DDBJ databases">
        <authorList>
            <person name="Hu Y."/>
            <person name="Nguyen S.V."/>
            <person name="Li F."/>
            <person name="Fanning S."/>
        </authorList>
    </citation>
    <scope>NUCLEOTIDE SEQUENCE</scope>
    <source>
        <strain evidence="3">SYSU D8009</strain>
    </source>
</reference>
<accession>A0A9X0UDX8</accession>
<dbReference type="EMBL" id="JACOMF010000020">
    <property type="protein sequence ID" value="MBC4016947.1"/>
    <property type="molecule type" value="Genomic_DNA"/>
</dbReference>
<organism evidence="3 4">
    <name type="scientific">Siccirubricoccus deserti</name>
    <dbReference type="NCBI Taxonomy" id="2013562"/>
    <lineage>
        <taxon>Bacteria</taxon>
        <taxon>Pseudomonadati</taxon>
        <taxon>Pseudomonadota</taxon>
        <taxon>Alphaproteobacteria</taxon>
        <taxon>Acetobacterales</taxon>
        <taxon>Roseomonadaceae</taxon>
        <taxon>Siccirubricoccus</taxon>
    </lineage>
</organism>
<protein>
    <submittedName>
        <fullName evidence="3">DUF4139 domain-containing protein</fullName>
    </submittedName>
</protein>
<dbReference type="Proteomes" id="UP000600101">
    <property type="component" value="Unassembled WGS sequence"/>
</dbReference>
<dbReference type="RefSeq" id="WP_186771715.1">
    <property type="nucleotide sequence ID" value="NZ_JACOMF010000020.1"/>
</dbReference>
<proteinExistence type="predicted"/>
<name>A0A9X0UDX8_9PROT</name>